<comment type="caution">
    <text evidence="2">The sequence shown here is derived from an EMBL/GenBank/DDBJ whole genome shotgun (WGS) entry which is preliminary data.</text>
</comment>
<dbReference type="Proteomes" id="UP000235347">
    <property type="component" value="Unassembled WGS sequence"/>
</dbReference>
<organism evidence="2 3">
    <name type="scientific">Trinickia soli</name>
    <dbReference type="NCBI Taxonomy" id="380675"/>
    <lineage>
        <taxon>Bacteria</taxon>
        <taxon>Pseudomonadati</taxon>
        <taxon>Pseudomonadota</taxon>
        <taxon>Betaproteobacteria</taxon>
        <taxon>Burkholderiales</taxon>
        <taxon>Burkholderiaceae</taxon>
        <taxon>Trinickia</taxon>
    </lineage>
</organism>
<accession>A0A2N7VJ34</accession>
<feature type="region of interest" description="Disordered" evidence="1">
    <location>
        <begin position="61"/>
        <end position="104"/>
    </location>
</feature>
<name>A0A2N7VJ34_9BURK</name>
<evidence type="ECO:0000313" key="2">
    <source>
        <dbReference type="EMBL" id="PMS17161.1"/>
    </source>
</evidence>
<sequence>MRHEQFVHVKPIDSGDIPLSGIVPTHRLRRSVVLLSMAGTITAASVSPCAAQVILNPGSGAGAQAASGNGGSGGSNNGGGAGGSVGASAGQVGTLAQGGNGAGATSCDTKPYLAGCGGKTGLTNTPISGNAQGGDAVAALRERSRL</sequence>
<evidence type="ECO:0000313" key="3">
    <source>
        <dbReference type="Proteomes" id="UP000235347"/>
    </source>
</evidence>
<reference evidence="2 3" key="1">
    <citation type="submission" date="2018-01" db="EMBL/GenBank/DDBJ databases">
        <title>Whole genome analyses suggest that Burkholderia sensu lato contains two further novel genera in the rhizoxinica-symbiotica group Mycetohabitans gen. nov., and Trinickia gen. nov.: implications for the evolution of diazotrophy and nodulation in the Burkholderiaceae.</title>
        <authorList>
            <person name="Estrada-de los Santos P."/>
            <person name="Palmer M."/>
            <person name="Chavez-Ramirez B."/>
            <person name="Beukes C."/>
            <person name="Steenkamp E.T."/>
            <person name="Hirsch A.M."/>
            <person name="Manyaka P."/>
            <person name="Maluk M."/>
            <person name="Lafos M."/>
            <person name="Crook M."/>
            <person name="Gross E."/>
            <person name="Simon M.F."/>
            <person name="Bueno dos Reis Junior F."/>
            <person name="Poole P.S."/>
            <person name="Venter S.N."/>
            <person name="James E.K."/>
        </authorList>
    </citation>
    <scope>NUCLEOTIDE SEQUENCE [LARGE SCALE GENOMIC DNA]</scope>
    <source>
        <strain evidence="2 3">GP25-8</strain>
    </source>
</reference>
<feature type="non-terminal residue" evidence="2">
    <location>
        <position position="146"/>
    </location>
</feature>
<protein>
    <submittedName>
        <fullName evidence="2">Uncharacterized protein</fullName>
    </submittedName>
</protein>
<feature type="compositionally biased region" description="Gly residues" evidence="1">
    <location>
        <begin position="68"/>
        <end position="85"/>
    </location>
</feature>
<proteinExistence type="predicted"/>
<dbReference type="AlphaFoldDB" id="A0A2N7VJ34"/>
<gene>
    <name evidence="2" type="ORF">C0Z19_24990</name>
</gene>
<keyword evidence="3" id="KW-1185">Reference proteome</keyword>
<dbReference type="EMBL" id="PNYB01000031">
    <property type="protein sequence ID" value="PMS17161.1"/>
    <property type="molecule type" value="Genomic_DNA"/>
</dbReference>
<evidence type="ECO:0000256" key="1">
    <source>
        <dbReference type="SAM" id="MobiDB-lite"/>
    </source>
</evidence>